<evidence type="ECO:0000256" key="2">
    <source>
        <dbReference type="ARBA" id="ARBA00022448"/>
    </source>
</evidence>
<feature type="transmembrane region" description="Helical" evidence="6">
    <location>
        <begin position="12"/>
        <end position="31"/>
    </location>
</feature>
<evidence type="ECO:0000313" key="8">
    <source>
        <dbReference type="Proteomes" id="UP001194580"/>
    </source>
</evidence>
<evidence type="ECO:0000256" key="1">
    <source>
        <dbReference type="ARBA" id="ARBA00004141"/>
    </source>
</evidence>
<proteinExistence type="predicted"/>
<name>A0AAD4DA00_9FUNG</name>
<sequence>MFSFVNENTSYWALPFPAFIIHIFGVGLSLLPIQITAVRDAENKDQGLVGALYNTGLQLGAPFGIAILNVIAISTNGNSNGSVRGGPALMKGFRNAFYAMIAMGLFGFFLALAILPWDKPVRPAVKKNHNKEEVEPAELERGLDELGRITGAPGGGEKEEVLGTDVIGEPAVVTRAGDSDASTIGSIDKLGKA</sequence>
<dbReference type="PANTHER" id="PTHR42718:SF9">
    <property type="entry name" value="MAJOR FACILITATOR SUPERFAMILY MULTIDRUG TRANSPORTER MFSC"/>
    <property type="match status" value="1"/>
</dbReference>
<keyword evidence="3 6" id="KW-0812">Transmembrane</keyword>
<feature type="transmembrane region" description="Helical" evidence="6">
    <location>
        <begin position="52"/>
        <end position="75"/>
    </location>
</feature>
<evidence type="ECO:0008006" key="9">
    <source>
        <dbReference type="Google" id="ProtNLM"/>
    </source>
</evidence>
<dbReference type="AlphaFoldDB" id="A0AAD4DA00"/>
<feature type="transmembrane region" description="Helical" evidence="6">
    <location>
        <begin position="95"/>
        <end position="117"/>
    </location>
</feature>
<dbReference type="InterPro" id="IPR036259">
    <property type="entry name" value="MFS_trans_sf"/>
</dbReference>
<gene>
    <name evidence="7" type="ORF">BGZ95_011382</name>
</gene>
<evidence type="ECO:0000256" key="4">
    <source>
        <dbReference type="ARBA" id="ARBA00022989"/>
    </source>
</evidence>
<protein>
    <recommendedName>
        <fullName evidence="9">Major facilitator superfamily (MFS) profile domain-containing protein</fullName>
    </recommendedName>
</protein>
<evidence type="ECO:0000313" key="7">
    <source>
        <dbReference type="EMBL" id="KAG0272832.1"/>
    </source>
</evidence>
<organism evidence="7 8">
    <name type="scientific">Linnemannia exigua</name>
    <dbReference type="NCBI Taxonomy" id="604196"/>
    <lineage>
        <taxon>Eukaryota</taxon>
        <taxon>Fungi</taxon>
        <taxon>Fungi incertae sedis</taxon>
        <taxon>Mucoromycota</taxon>
        <taxon>Mortierellomycotina</taxon>
        <taxon>Mortierellomycetes</taxon>
        <taxon>Mortierellales</taxon>
        <taxon>Mortierellaceae</taxon>
        <taxon>Linnemannia</taxon>
    </lineage>
</organism>
<reference evidence="7" key="1">
    <citation type="journal article" date="2020" name="Fungal Divers.">
        <title>Resolving the Mortierellaceae phylogeny through synthesis of multi-gene phylogenetics and phylogenomics.</title>
        <authorList>
            <person name="Vandepol N."/>
            <person name="Liber J."/>
            <person name="Desiro A."/>
            <person name="Na H."/>
            <person name="Kennedy M."/>
            <person name="Barry K."/>
            <person name="Grigoriev I.V."/>
            <person name="Miller A.N."/>
            <person name="O'Donnell K."/>
            <person name="Stajich J.E."/>
            <person name="Bonito G."/>
        </authorList>
    </citation>
    <scope>NUCLEOTIDE SEQUENCE</scope>
    <source>
        <strain evidence="7">NRRL 28262</strain>
    </source>
</reference>
<dbReference type="Proteomes" id="UP001194580">
    <property type="component" value="Unassembled WGS sequence"/>
</dbReference>
<keyword evidence="4 6" id="KW-1133">Transmembrane helix</keyword>
<keyword evidence="8" id="KW-1185">Reference proteome</keyword>
<evidence type="ECO:0000256" key="3">
    <source>
        <dbReference type="ARBA" id="ARBA00022692"/>
    </source>
</evidence>
<comment type="subcellular location">
    <subcellularLocation>
        <location evidence="1">Membrane</location>
        <topology evidence="1">Multi-pass membrane protein</topology>
    </subcellularLocation>
</comment>
<keyword evidence="5 6" id="KW-0472">Membrane</keyword>
<dbReference type="PANTHER" id="PTHR42718">
    <property type="entry name" value="MAJOR FACILITATOR SUPERFAMILY MULTIDRUG TRANSPORTER MFSC"/>
    <property type="match status" value="1"/>
</dbReference>
<dbReference type="GO" id="GO:0016020">
    <property type="term" value="C:membrane"/>
    <property type="evidence" value="ECO:0007669"/>
    <property type="project" value="UniProtKB-SubCell"/>
</dbReference>
<comment type="caution">
    <text evidence="7">The sequence shown here is derived from an EMBL/GenBank/DDBJ whole genome shotgun (WGS) entry which is preliminary data.</text>
</comment>
<accession>A0AAD4DA00</accession>
<dbReference type="SUPFAM" id="SSF103473">
    <property type="entry name" value="MFS general substrate transporter"/>
    <property type="match status" value="1"/>
</dbReference>
<dbReference type="Gene3D" id="1.20.1250.20">
    <property type="entry name" value="MFS general substrate transporter like domains"/>
    <property type="match status" value="1"/>
</dbReference>
<evidence type="ECO:0000256" key="6">
    <source>
        <dbReference type="SAM" id="Phobius"/>
    </source>
</evidence>
<keyword evidence="2" id="KW-0813">Transport</keyword>
<evidence type="ECO:0000256" key="5">
    <source>
        <dbReference type="ARBA" id="ARBA00023136"/>
    </source>
</evidence>
<dbReference type="EMBL" id="JAAAIL010000850">
    <property type="protein sequence ID" value="KAG0272832.1"/>
    <property type="molecule type" value="Genomic_DNA"/>
</dbReference>